<proteinExistence type="predicted"/>
<gene>
    <name evidence="2" type="ORF">B0537_14815</name>
</gene>
<dbReference type="Gene3D" id="3.40.630.30">
    <property type="match status" value="1"/>
</dbReference>
<protein>
    <recommendedName>
        <fullName evidence="1">N-acetyltransferase domain-containing protein</fullName>
    </recommendedName>
</protein>
<sequence length="277" mass="30968">MPDNILIKPLSTVAEMKALQEIEQTVWDADIPIPVHQTITVAKNGGVILGAYLGEQMIGMLYSFPGFLKGESYLCSHALAVLKEYRHAGIGEQLKRAQAEVARRMGYGLITWTYDPLLTPNGYLNVGKLGVVCSTYIEDCYGELNDQMNKGLPTDRLQVEWWLEQPRRPLPQGPATGLINWQLNERGLPVPLRINGMQGDEQLLSMAVPAQFAEMKTLDLGLATEWRRYTGQLFKEYFADGWAVAGFRLHRGQAVHEYILAPRASLGLPTAPWQKGE</sequence>
<evidence type="ECO:0000259" key="1">
    <source>
        <dbReference type="PROSITE" id="PS51186"/>
    </source>
</evidence>
<evidence type="ECO:0000313" key="2">
    <source>
        <dbReference type="EMBL" id="AQS60233.1"/>
    </source>
</evidence>
<dbReference type="STRING" id="1833852.B0537_14815"/>
<organism evidence="2 3">
    <name type="scientific">Desulforamulus ferrireducens</name>
    <dbReference type="NCBI Taxonomy" id="1833852"/>
    <lineage>
        <taxon>Bacteria</taxon>
        <taxon>Bacillati</taxon>
        <taxon>Bacillota</taxon>
        <taxon>Clostridia</taxon>
        <taxon>Eubacteriales</taxon>
        <taxon>Peptococcaceae</taxon>
        <taxon>Desulforamulus</taxon>
    </lineage>
</organism>
<reference evidence="2 3" key="1">
    <citation type="journal article" date="2016" name="Int. J. Syst. Evol. Microbiol.">
        <title>Desulfotomaculum ferrireducens sp. nov., a moderately thermophilic sulfate-reducing and dissimilatory Fe(III)-reducing bacterium isolated from compost.</title>
        <authorList>
            <person name="Yang G."/>
            <person name="Guo J."/>
            <person name="Zhuang L."/>
            <person name="Yuan Y."/>
            <person name="Zhou S."/>
        </authorList>
    </citation>
    <scope>NUCLEOTIDE SEQUENCE [LARGE SCALE GENOMIC DNA]</scope>
    <source>
        <strain evidence="2 3">GSS09</strain>
    </source>
</reference>
<dbReference type="GO" id="GO:0016747">
    <property type="term" value="F:acyltransferase activity, transferring groups other than amino-acyl groups"/>
    <property type="evidence" value="ECO:0007669"/>
    <property type="project" value="InterPro"/>
</dbReference>
<dbReference type="OrthoDB" id="9797990at2"/>
<keyword evidence="3" id="KW-1185">Reference proteome</keyword>
<dbReference type="KEGG" id="dfg:B0537_14815"/>
<evidence type="ECO:0000313" key="3">
    <source>
        <dbReference type="Proteomes" id="UP000189464"/>
    </source>
</evidence>
<dbReference type="Pfam" id="PF00583">
    <property type="entry name" value="Acetyltransf_1"/>
    <property type="match status" value="1"/>
</dbReference>
<dbReference type="InterPro" id="IPR000182">
    <property type="entry name" value="GNAT_dom"/>
</dbReference>
<dbReference type="InterPro" id="IPR016181">
    <property type="entry name" value="Acyl_CoA_acyltransferase"/>
</dbReference>
<dbReference type="RefSeq" id="WP_077715264.1">
    <property type="nucleotide sequence ID" value="NZ_CP019698.1"/>
</dbReference>
<dbReference type="SUPFAM" id="SSF55729">
    <property type="entry name" value="Acyl-CoA N-acyltransferases (Nat)"/>
    <property type="match status" value="1"/>
</dbReference>
<name>A0A1S6IZN5_9FIRM</name>
<dbReference type="PANTHER" id="PTHR41700">
    <property type="entry name" value="GCN5-RELATED N-ACETYLTRANSFERASE"/>
    <property type="match status" value="1"/>
</dbReference>
<dbReference type="CDD" id="cd04301">
    <property type="entry name" value="NAT_SF"/>
    <property type="match status" value="1"/>
</dbReference>
<accession>A0A1S6IZN5</accession>
<feature type="domain" description="N-acetyltransferase" evidence="1">
    <location>
        <begin position="5"/>
        <end position="153"/>
    </location>
</feature>
<dbReference type="PROSITE" id="PS51186">
    <property type="entry name" value="GNAT"/>
    <property type="match status" value="1"/>
</dbReference>
<dbReference type="EMBL" id="CP019698">
    <property type="protein sequence ID" value="AQS60233.1"/>
    <property type="molecule type" value="Genomic_DNA"/>
</dbReference>
<dbReference type="AlphaFoldDB" id="A0A1S6IZN5"/>
<dbReference type="InterPro" id="IPR038764">
    <property type="entry name" value="GNAT_N_AcTrfase_prd"/>
</dbReference>
<dbReference type="PANTHER" id="PTHR41700:SF1">
    <property type="entry name" value="N-ACETYLTRANSFERASE DOMAIN-CONTAINING PROTEIN"/>
    <property type="match status" value="1"/>
</dbReference>
<dbReference type="Proteomes" id="UP000189464">
    <property type="component" value="Chromosome"/>
</dbReference>